<dbReference type="Proteomes" id="UP000321393">
    <property type="component" value="Unassembled WGS sequence"/>
</dbReference>
<dbReference type="SUPFAM" id="SSF56672">
    <property type="entry name" value="DNA/RNA polymerases"/>
    <property type="match status" value="1"/>
</dbReference>
<protein>
    <submittedName>
        <fullName evidence="1">Reverse transcriptase</fullName>
    </submittedName>
</protein>
<sequence length="403" mass="45748">MVDSGATHNFITEAEARCLRLHWEKDSGRMKVVNYVALPIVGLVKQVVIRLRGWKGPIDFVVVKMDDFDVVLDMEFLLEHQEPSSAVILLGALEKLGETVPKDTLTIDHGIELLLEAKASAKNAYRMAPPELAKLWKPSKMLLNTGFSRPVQAPYGFCVLSLKKKEKNPQQGIDRRIQSKLTVRCKYSLPTLTRRFDRPCRVKYFPKSNIRPRYCRVRAMKVEGLETTCVTRLGAYEFSMVPFNLTNAKEGKCCSVQSQINVLGHVVKRHQIELLREEDTLWSGNLECQATFNALKQVMREGPSLGVVDATKPPKVEAEQFNCVLGEYLHPFVDGRQKNWVQLLNVTQFGRNAEIDSLIKRSPFEIKDSGHSVLSLITDDPYIGNNPQVHRVEDEWEQMADIA</sequence>
<evidence type="ECO:0000313" key="1">
    <source>
        <dbReference type="EMBL" id="KAA0055061.1"/>
    </source>
</evidence>
<organism evidence="1 2">
    <name type="scientific">Cucumis melo var. makuwa</name>
    <name type="common">Oriental melon</name>
    <dbReference type="NCBI Taxonomy" id="1194695"/>
    <lineage>
        <taxon>Eukaryota</taxon>
        <taxon>Viridiplantae</taxon>
        <taxon>Streptophyta</taxon>
        <taxon>Embryophyta</taxon>
        <taxon>Tracheophyta</taxon>
        <taxon>Spermatophyta</taxon>
        <taxon>Magnoliopsida</taxon>
        <taxon>eudicotyledons</taxon>
        <taxon>Gunneridae</taxon>
        <taxon>Pentapetalae</taxon>
        <taxon>rosids</taxon>
        <taxon>fabids</taxon>
        <taxon>Cucurbitales</taxon>
        <taxon>Cucurbitaceae</taxon>
        <taxon>Benincaseae</taxon>
        <taxon>Cucumis</taxon>
    </lineage>
</organism>
<dbReference type="InterPro" id="IPR021109">
    <property type="entry name" value="Peptidase_aspartic_dom_sf"/>
</dbReference>
<gene>
    <name evidence="1" type="ORF">E6C27_scaffold43052G002330</name>
</gene>
<dbReference type="Pfam" id="PF08284">
    <property type="entry name" value="RVP_2"/>
    <property type="match status" value="1"/>
</dbReference>
<dbReference type="OrthoDB" id="1939491at2759"/>
<dbReference type="CDD" id="cd00303">
    <property type="entry name" value="retropepsin_like"/>
    <property type="match status" value="1"/>
</dbReference>
<dbReference type="InterPro" id="IPR043128">
    <property type="entry name" value="Rev_trsase/Diguanyl_cyclase"/>
</dbReference>
<dbReference type="Gene3D" id="3.30.70.270">
    <property type="match status" value="1"/>
</dbReference>
<dbReference type="Gene3D" id="2.40.70.10">
    <property type="entry name" value="Acid Proteases"/>
    <property type="match status" value="1"/>
</dbReference>
<reference evidence="1 2" key="1">
    <citation type="submission" date="2019-08" db="EMBL/GenBank/DDBJ databases">
        <title>Draft genome sequences of two oriental melons (Cucumis melo L. var makuwa).</title>
        <authorList>
            <person name="Kwon S.-Y."/>
        </authorList>
    </citation>
    <scope>NUCLEOTIDE SEQUENCE [LARGE SCALE GENOMIC DNA]</scope>
    <source>
        <strain evidence="2">cv. SW 3</strain>
        <tissue evidence="1">Leaf</tissue>
    </source>
</reference>
<name>A0A5A7UNA6_CUCMM</name>
<dbReference type="EMBL" id="SSTE01008633">
    <property type="protein sequence ID" value="KAA0055061.1"/>
    <property type="molecule type" value="Genomic_DNA"/>
</dbReference>
<dbReference type="AlphaFoldDB" id="A0A5A7UNA6"/>
<dbReference type="PANTHER" id="PTHR24559:SF436">
    <property type="entry name" value="RNA-DIRECTED DNA POLYMERASE HOMOLOG"/>
    <property type="match status" value="1"/>
</dbReference>
<dbReference type="InterPro" id="IPR053134">
    <property type="entry name" value="RNA-dir_DNA_polymerase"/>
</dbReference>
<proteinExistence type="predicted"/>
<keyword evidence="1" id="KW-0548">Nucleotidyltransferase</keyword>
<dbReference type="PANTHER" id="PTHR24559">
    <property type="entry name" value="TRANSPOSON TY3-I GAG-POL POLYPROTEIN"/>
    <property type="match status" value="1"/>
</dbReference>
<keyword evidence="1" id="KW-0808">Transferase</keyword>
<accession>A0A5A7UNA6</accession>
<dbReference type="GO" id="GO:0003964">
    <property type="term" value="F:RNA-directed DNA polymerase activity"/>
    <property type="evidence" value="ECO:0007669"/>
    <property type="project" value="UniProtKB-KW"/>
</dbReference>
<dbReference type="InterPro" id="IPR043502">
    <property type="entry name" value="DNA/RNA_pol_sf"/>
</dbReference>
<comment type="caution">
    <text evidence="1">The sequence shown here is derived from an EMBL/GenBank/DDBJ whole genome shotgun (WGS) entry which is preliminary data.</text>
</comment>
<dbReference type="STRING" id="1194695.A0A5A7UNA6"/>
<evidence type="ECO:0000313" key="2">
    <source>
        <dbReference type="Proteomes" id="UP000321393"/>
    </source>
</evidence>
<keyword evidence="1" id="KW-0695">RNA-directed DNA polymerase</keyword>
<dbReference type="Gene3D" id="3.10.10.10">
    <property type="entry name" value="HIV Type 1 Reverse Transcriptase, subunit A, domain 1"/>
    <property type="match status" value="1"/>
</dbReference>